<dbReference type="InterPro" id="IPR036188">
    <property type="entry name" value="FAD/NAD-bd_sf"/>
</dbReference>
<evidence type="ECO:0000313" key="6">
    <source>
        <dbReference type="Proteomes" id="UP000030671"/>
    </source>
</evidence>
<evidence type="ECO:0000259" key="4">
    <source>
        <dbReference type="Pfam" id="PF01494"/>
    </source>
</evidence>
<evidence type="ECO:0000256" key="2">
    <source>
        <dbReference type="ARBA" id="ARBA00022827"/>
    </source>
</evidence>
<dbReference type="Proteomes" id="UP000030671">
    <property type="component" value="Unassembled WGS sequence"/>
</dbReference>
<keyword evidence="6" id="KW-1185">Reference proteome</keyword>
<dbReference type="InterPro" id="IPR001557">
    <property type="entry name" value="L-lactate/malate_DH"/>
</dbReference>
<dbReference type="EMBL" id="KI925461">
    <property type="protein sequence ID" value="ETW78623.1"/>
    <property type="molecule type" value="Genomic_DNA"/>
</dbReference>
<dbReference type="GO" id="GO:0016616">
    <property type="term" value="F:oxidoreductase activity, acting on the CH-OH group of donors, NAD or NADP as acceptor"/>
    <property type="evidence" value="ECO:0007669"/>
    <property type="project" value="InterPro"/>
</dbReference>
<dbReference type="InterPro" id="IPR002938">
    <property type="entry name" value="FAD-bd"/>
</dbReference>
<dbReference type="GO" id="GO:0019752">
    <property type="term" value="P:carboxylic acid metabolic process"/>
    <property type="evidence" value="ECO:0007669"/>
    <property type="project" value="InterPro"/>
</dbReference>
<accession>W4JYJ8</accession>
<dbReference type="Pfam" id="PF01494">
    <property type="entry name" value="FAD_binding_3"/>
    <property type="match status" value="1"/>
</dbReference>
<dbReference type="GeneID" id="20673612"/>
<gene>
    <name evidence="5" type="ORF">HETIRDRAFT_419876</name>
</gene>
<dbReference type="GO" id="GO:0071949">
    <property type="term" value="F:FAD binding"/>
    <property type="evidence" value="ECO:0007669"/>
    <property type="project" value="InterPro"/>
</dbReference>
<evidence type="ECO:0000256" key="1">
    <source>
        <dbReference type="ARBA" id="ARBA00022630"/>
    </source>
</evidence>
<keyword evidence="1" id="KW-0285">Flavoprotein</keyword>
<dbReference type="HOGENOM" id="CLU_2109359_0_0_1"/>
<evidence type="ECO:0000256" key="3">
    <source>
        <dbReference type="ARBA" id="ARBA00023002"/>
    </source>
</evidence>
<keyword evidence="2" id="KW-0274">FAD</keyword>
<dbReference type="KEGG" id="hir:HETIRDRAFT_419876"/>
<dbReference type="OrthoDB" id="10016252at2759"/>
<reference evidence="5 6" key="1">
    <citation type="journal article" date="2012" name="New Phytol.">
        <title>Insight into trade-off between wood decay and parasitism from the genome of a fungal forest pathogen.</title>
        <authorList>
            <person name="Olson A."/>
            <person name="Aerts A."/>
            <person name="Asiegbu F."/>
            <person name="Belbahri L."/>
            <person name="Bouzid O."/>
            <person name="Broberg A."/>
            <person name="Canback B."/>
            <person name="Coutinho P.M."/>
            <person name="Cullen D."/>
            <person name="Dalman K."/>
            <person name="Deflorio G."/>
            <person name="van Diepen L.T."/>
            <person name="Dunand C."/>
            <person name="Duplessis S."/>
            <person name="Durling M."/>
            <person name="Gonthier P."/>
            <person name="Grimwood J."/>
            <person name="Fossdal C.G."/>
            <person name="Hansson D."/>
            <person name="Henrissat B."/>
            <person name="Hietala A."/>
            <person name="Himmelstrand K."/>
            <person name="Hoffmeister D."/>
            <person name="Hogberg N."/>
            <person name="James T.Y."/>
            <person name="Karlsson M."/>
            <person name="Kohler A."/>
            <person name="Kues U."/>
            <person name="Lee Y.H."/>
            <person name="Lin Y.C."/>
            <person name="Lind M."/>
            <person name="Lindquist E."/>
            <person name="Lombard V."/>
            <person name="Lucas S."/>
            <person name="Lunden K."/>
            <person name="Morin E."/>
            <person name="Murat C."/>
            <person name="Park J."/>
            <person name="Raffaello T."/>
            <person name="Rouze P."/>
            <person name="Salamov A."/>
            <person name="Schmutz J."/>
            <person name="Solheim H."/>
            <person name="Stahlberg J."/>
            <person name="Velez H."/>
            <person name="de Vries R.P."/>
            <person name="Wiebenga A."/>
            <person name="Woodward S."/>
            <person name="Yakovlev I."/>
            <person name="Garbelotto M."/>
            <person name="Martin F."/>
            <person name="Grigoriev I.V."/>
            <person name="Stenlid J."/>
        </authorList>
    </citation>
    <scope>NUCLEOTIDE SEQUENCE [LARGE SCALE GENOMIC DNA]</scope>
    <source>
        <strain evidence="5 6">TC 32-1</strain>
    </source>
</reference>
<dbReference type="AlphaFoldDB" id="W4JYJ8"/>
<dbReference type="SUPFAM" id="SSF51905">
    <property type="entry name" value="FAD/NAD(P)-binding domain"/>
    <property type="match status" value="1"/>
</dbReference>
<dbReference type="Gene3D" id="3.50.50.60">
    <property type="entry name" value="FAD/NAD(P)-binding domain"/>
    <property type="match status" value="1"/>
</dbReference>
<organism evidence="5 6">
    <name type="scientific">Heterobasidion irregulare (strain TC 32-1)</name>
    <dbReference type="NCBI Taxonomy" id="747525"/>
    <lineage>
        <taxon>Eukaryota</taxon>
        <taxon>Fungi</taxon>
        <taxon>Dikarya</taxon>
        <taxon>Basidiomycota</taxon>
        <taxon>Agaricomycotina</taxon>
        <taxon>Agaricomycetes</taxon>
        <taxon>Russulales</taxon>
        <taxon>Bondarzewiaceae</taxon>
        <taxon>Heterobasidion</taxon>
        <taxon>Heterobasidion annosum species complex</taxon>
    </lineage>
</organism>
<keyword evidence="3" id="KW-0560">Oxidoreductase</keyword>
<protein>
    <recommendedName>
        <fullName evidence="4">FAD-binding domain-containing protein</fullName>
    </recommendedName>
</protein>
<proteinExistence type="predicted"/>
<dbReference type="RefSeq" id="XP_009548949.1">
    <property type="nucleotide sequence ID" value="XM_009550654.1"/>
</dbReference>
<dbReference type="PRINTS" id="PR00086">
    <property type="entry name" value="LLDHDRGNASE"/>
</dbReference>
<sequence>MSLPTDTSVTIVGAGPSGMACALSLTQQGVSDITIVDAVQQAEQSSRALVIHAATLEALDFISVADAIIDLSIKVSETHVFDRKSLMVTIDFDTLRPYTRYPFSLSYRSISPSGY</sequence>
<evidence type="ECO:0000313" key="5">
    <source>
        <dbReference type="EMBL" id="ETW78623.1"/>
    </source>
</evidence>
<feature type="domain" description="FAD-binding" evidence="4">
    <location>
        <begin position="6"/>
        <end position="91"/>
    </location>
</feature>
<dbReference type="InParanoid" id="W4JYJ8"/>
<name>W4JYJ8_HETIT</name>